<proteinExistence type="predicted"/>
<feature type="region of interest" description="Disordered" evidence="6">
    <location>
        <begin position="263"/>
        <end position="293"/>
    </location>
</feature>
<name>A0A1U9Z1P8_9HYPH</name>
<dbReference type="InterPro" id="IPR013749">
    <property type="entry name" value="PM/HMP-P_kinase-1"/>
</dbReference>
<dbReference type="SUPFAM" id="SSF53613">
    <property type="entry name" value="Ribokinase-like"/>
    <property type="match status" value="1"/>
</dbReference>
<dbReference type="NCBIfam" id="TIGR00687">
    <property type="entry name" value="pyridox_kin"/>
    <property type="match status" value="1"/>
</dbReference>
<organism evidence="8 9">
    <name type="scientific">Martelella mediterranea DSM 17316</name>
    <dbReference type="NCBI Taxonomy" id="1122214"/>
    <lineage>
        <taxon>Bacteria</taxon>
        <taxon>Pseudomonadati</taxon>
        <taxon>Pseudomonadota</taxon>
        <taxon>Alphaproteobacteria</taxon>
        <taxon>Hyphomicrobiales</taxon>
        <taxon>Aurantimonadaceae</taxon>
        <taxon>Martelella</taxon>
    </lineage>
</organism>
<evidence type="ECO:0000259" key="7">
    <source>
        <dbReference type="Pfam" id="PF08543"/>
    </source>
</evidence>
<dbReference type="CDD" id="cd01173">
    <property type="entry name" value="pyridoxal_pyridoxamine_kinase"/>
    <property type="match status" value="1"/>
</dbReference>
<dbReference type="GO" id="GO:0005524">
    <property type="term" value="F:ATP binding"/>
    <property type="evidence" value="ECO:0007669"/>
    <property type="project" value="UniProtKB-KW"/>
</dbReference>
<evidence type="ECO:0000256" key="4">
    <source>
        <dbReference type="ARBA" id="ARBA00022777"/>
    </source>
</evidence>
<keyword evidence="3" id="KW-0547">Nucleotide-binding</keyword>
<keyword evidence="9" id="KW-1185">Reference proteome</keyword>
<feature type="domain" description="Pyridoxamine kinase/Phosphomethylpyrimidine kinase" evidence="7">
    <location>
        <begin position="81"/>
        <end position="258"/>
    </location>
</feature>
<dbReference type="EC" id="2.7.1.35" evidence="1"/>
<keyword evidence="4 8" id="KW-0418">Kinase</keyword>
<evidence type="ECO:0000256" key="3">
    <source>
        <dbReference type="ARBA" id="ARBA00022741"/>
    </source>
</evidence>
<dbReference type="EMBL" id="CP020330">
    <property type="protein sequence ID" value="AQZ51619.1"/>
    <property type="molecule type" value="Genomic_DNA"/>
</dbReference>
<dbReference type="AlphaFoldDB" id="A0A1U9Z1P8"/>
<gene>
    <name evidence="8" type="primary">pdxK_2</name>
    <name evidence="8" type="ORF">Mame_02285</name>
</gene>
<dbReference type="KEGG" id="mmed:Mame_02285"/>
<dbReference type="GO" id="GO:0005829">
    <property type="term" value="C:cytosol"/>
    <property type="evidence" value="ECO:0007669"/>
    <property type="project" value="TreeGrafter"/>
</dbReference>
<dbReference type="STRING" id="1122214.Mame_02285"/>
<dbReference type="PANTHER" id="PTHR10534:SF2">
    <property type="entry name" value="PYRIDOXAL KINASE"/>
    <property type="match status" value="1"/>
</dbReference>
<sequence>MTFEMPDGAVIAISSYVMRGKIGNRAIVFALETLGHNTWSVPTVVLPWHPGHGRATRLQFEGEAFATALRELGESRWRGEVRAVISGYLANAGQAEGIAKLVQGLRAENPDLLYLCDPVIGDEGGLYVGDETAIAIRDRLLPLADIATPNRFELSWLAGRALEDNTATIDAALALGPAEVVVTSAHSMLKQGVAALFVDRRQALLAEHARVENPPNGLGDLFSALFLAARLAGKPPAEALEKSTASVFETLTRAVREGADELMPEKDAQSLRAPFAKVGLRQLMHPSRRRKRS</sequence>
<dbReference type="eggNOG" id="COG2240">
    <property type="taxonomic scope" value="Bacteria"/>
</dbReference>
<dbReference type="Gene3D" id="3.40.1190.20">
    <property type="match status" value="1"/>
</dbReference>
<dbReference type="InterPro" id="IPR029056">
    <property type="entry name" value="Ribokinase-like"/>
</dbReference>
<dbReference type="Pfam" id="PF08543">
    <property type="entry name" value="Phos_pyr_kin"/>
    <property type="match status" value="1"/>
</dbReference>
<dbReference type="GO" id="GO:0008478">
    <property type="term" value="F:pyridoxal kinase activity"/>
    <property type="evidence" value="ECO:0007669"/>
    <property type="project" value="UniProtKB-EC"/>
</dbReference>
<evidence type="ECO:0000313" key="8">
    <source>
        <dbReference type="EMBL" id="AQZ51619.1"/>
    </source>
</evidence>
<evidence type="ECO:0000256" key="2">
    <source>
        <dbReference type="ARBA" id="ARBA00022679"/>
    </source>
</evidence>
<keyword evidence="5" id="KW-0067">ATP-binding</keyword>
<evidence type="ECO:0000256" key="6">
    <source>
        <dbReference type="SAM" id="MobiDB-lite"/>
    </source>
</evidence>
<evidence type="ECO:0000313" key="9">
    <source>
        <dbReference type="Proteomes" id="UP000191135"/>
    </source>
</evidence>
<evidence type="ECO:0000256" key="1">
    <source>
        <dbReference type="ARBA" id="ARBA00012104"/>
    </source>
</evidence>
<dbReference type="InterPro" id="IPR004625">
    <property type="entry name" value="PyrdxlKinase"/>
</dbReference>
<dbReference type="PANTHER" id="PTHR10534">
    <property type="entry name" value="PYRIDOXAL KINASE"/>
    <property type="match status" value="1"/>
</dbReference>
<dbReference type="GO" id="GO:0009443">
    <property type="term" value="P:pyridoxal 5'-phosphate salvage"/>
    <property type="evidence" value="ECO:0007669"/>
    <property type="project" value="InterPro"/>
</dbReference>
<keyword evidence="2 8" id="KW-0808">Transferase</keyword>
<evidence type="ECO:0000256" key="5">
    <source>
        <dbReference type="ARBA" id="ARBA00022840"/>
    </source>
</evidence>
<reference evidence="8 9" key="1">
    <citation type="submission" date="2017-03" db="EMBL/GenBank/DDBJ databases">
        <title>Foreign affairs: Plasmid Transfer between Roseobacters and Rhizobia.</title>
        <authorList>
            <person name="Bartling P."/>
            <person name="Bunk B."/>
            <person name="Overmann J."/>
            <person name="Brinkmann H."/>
            <person name="Petersen J."/>
        </authorList>
    </citation>
    <scope>NUCLEOTIDE SEQUENCE [LARGE SCALE GENOMIC DNA]</scope>
    <source>
        <strain evidence="8 9">MACL11</strain>
    </source>
</reference>
<accession>A0A1U9Z1P8</accession>
<dbReference type="Proteomes" id="UP000191135">
    <property type="component" value="Chromosome"/>
</dbReference>
<protein>
    <recommendedName>
        <fullName evidence="1">pyridoxal kinase</fullName>
        <ecNumber evidence="1">2.7.1.35</ecNumber>
    </recommendedName>
</protein>